<gene>
    <name evidence="1" type="ORF">CRDW_19670</name>
</gene>
<dbReference type="RefSeq" id="WP_338615159.1">
    <property type="nucleotide sequence ID" value="NZ_AP029022.1"/>
</dbReference>
<organism evidence="1 2">
    <name type="scientific">Chryseobacterium gambrini</name>
    <dbReference type="NCBI Taxonomy" id="373672"/>
    <lineage>
        <taxon>Bacteria</taxon>
        <taxon>Pseudomonadati</taxon>
        <taxon>Bacteroidota</taxon>
        <taxon>Flavobacteriia</taxon>
        <taxon>Flavobacteriales</taxon>
        <taxon>Weeksellaceae</taxon>
        <taxon>Chryseobacterium group</taxon>
        <taxon>Chryseobacterium</taxon>
    </lineage>
</organism>
<evidence type="ECO:0000313" key="2">
    <source>
        <dbReference type="Proteomes" id="UP001380186"/>
    </source>
</evidence>
<proteinExistence type="predicted"/>
<dbReference type="Proteomes" id="UP001380186">
    <property type="component" value="Chromosome"/>
</dbReference>
<accession>A0ABN7CE40</accession>
<dbReference type="EMBL" id="AP029022">
    <property type="protein sequence ID" value="BEV04593.1"/>
    <property type="molecule type" value="Genomic_DNA"/>
</dbReference>
<protein>
    <submittedName>
        <fullName evidence="1">Uncharacterized protein</fullName>
    </submittedName>
</protein>
<evidence type="ECO:0000313" key="1">
    <source>
        <dbReference type="EMBL" id="BEV04593.1"/>
    </source>
</evidence>
<keyword evidence="2" id="KW-1185">Reference proteome</keyword>
<reference evidence="1 2" key="1">
    <citation type="journal article" date="2020" name="Microbes Environ.">
        <title>Synthetic bacterial community of duckweed: a simple and stable system to study plant-microbe interactions.</title>
        <authorList>
            <person name="Ishizawa H."/>
            <person name="Tada M."/>
            <person name="Kuroda M."/>
            <person name="Inoue D."/>
            <person name="Futamata H."/>
            <person name="Ike M."/>
        </authorList>
    </citation>
    <scope>NUCLEOTIDE SEQUENCE [LARGE SCALE GENOMIC DNA]</scope>
    <source>
        <strain evidence="1 2">DW100</strain>
    </source>
</reference>
<name>A0ABN7CE40_9FLAO</name>
<sequence length="64" mass="7246">MSRGNYEVKYKLIGVGSTSHCSKVMRLEGGTESEAKYELERSSIGRMLEQDPRKKLVIVSVKKK</sequence>